<dbReference type="GeneID" id="108049847"/>
<dbReference type="InterPro" id="IPR011107">
    <property type="entry name" value="PPI_Ypi1"/>
</dbReference>
<gene>
    <name evidence="6" type="primary">LOC108049847</name>
    <name evidence="4" type="synonym">108049847</name>
</gene>
<sequence>MDQPTTKASTIDPETEARTSRKAATTTTRTIPGTLPLETDSGFSSADSSDSVHHAPATPCLLRLRLAHQEPAERRVGFHAGVIDNEHMNRRKSKCCCIYRKPHPFGESSSSTDDECEHCFGHPEVKARNRLEKQRKKRQQTCSCCCCCANHRHHQDNRNNRLPIEEIAGDNRNNRLPIEEIAGERDDNQAKEEQKSVINEPNGEEFKKE</sequence>
<feature type="compositionally biased region" description="Low complexity" evidence="3">
    <location>
        <begin position="40"/>
        <end position="49"/>
    </location>
</feature>
<dbReference type="RefSeq" id="XP_016986676.1">
    <property type="nucleotide sequence ID" value="XM_017131187.1"/>
</dbReference>
<dbReference type="AlphaFoldDB" id="A0A6P4FN76"/>
<organism evidence="6">
    <name type="scientific">Drosophila rhopaloa</name>
    <name type="common">Fruit fly</name>
    <dbReference type="NCBI Taxonomy" id="1041015"/>
    <lineage>
        <taxon>Eukaryota</taxon>
        <taxon>Metazoa</taxon>
        <taxon>Ecdysozoa</taxon>
        <taxon>Arthropoda</taxon>
        <taxon>Hexapoda</taxon>
        <taxon>Insecta</taxon>
        <taxon>Pterygota</taxon>
        <taxon>Neoptera</taxon>
        <taxon>Endopterygota</taxon>
        <taxon>Diptera</taxon>
        <taxon>Brachycera</taxon>
        <taxon>Muscomorpha</taxon>
        <taxon>Ephydroidea</taxon>
        <taxon>Drosophilidae</taxon>
        <taxon>Drosophila</taxon>
        <taxon>Sophophora</taxon>
    </lineage>
</organism>
<accession>A0A6P4FN76</accession>
<dbReference type="GO" id="GO:0004865">
    <property type="term" value="F:protein serine/threonine phosphatase inhibitor activity"/>
    <property type="evidence" value="ECO:0007669"/>
    <property type="project" value="InterPro"/>
</dbReference>
<dbReference type="Proteomes" id="UP001652680">
    <property type="component" value="Unassembled WGS sequence"/>
</dbReference>
<evidence type="ECO:0000256" key="2">
    <source>
        <dbReference type="ARBA" id="ARBA00031039"/>
    </source>
</evidence>
<name>A0A6P4FN76_DRORH</name>
<feature type="region of interest" description="Disordered" evidence="3">
    <location>
        <begin position="160"/>
        <end position="209"/>
    </location>
</feature>
<dbReference type="PANTHER" id="PTHR20835:SF0">
    <property type="entry name" value="E3 UBIQUITIN-PROTEIN LIGASE PPP1R11"/>
    <property type="match status" value="1"/>
</dbReference>
<evidence type="ECO:0000313" key="5">
    <source>
        <dbReference type="Proteomes" id="UP001652680"/>
    </source>
</evidence>
<proteinExistence type="predicted"/>
<evidence type="ECO:0000313" key="4">
    <source>
        <dbReference type="EnsemblMetazoa" id="XP_016986676.1"/>
    </source>
</evidence>
<dbReference type="EnsemblMetazoa" id="XM_017131187.2">
    <property type="protein sequence ID" value="XP_016986676.1"/>
    <property type="gene ID" value="LOC108049847"/>
</dbReference>
<reference evidence="6" key="2">
    <citation type="submission" date="2025-04" db="UniProtKB">
        <authorList>
            <consortium name="RefSeq"/>
        </authorList>
    </citation>
    <scope>IDENTIFICATION</scope>
</reference>
<dbReference type="OMA" id="GCSCCHH"/>
<dbReference type="GO" id="GO:0008157">
    <property type="term" value="F:protein phosphatase 1 binding"/>
    <property type="evidence" value="ECO:0007669"/>
    <property type="project" value="TreeGrafter"/>
</dbReference>
<reference evidence="5" key="1">
    <citation type="journal article" date="2021" name="Elife">
        <title>Highly contiguous assemblies of 101 drosophilid genomes.</title>
        <authorList>
            <person name="Kim B.Y."/>
            <person name="Wang J.R."/>
            <person name="Miller D.E."/>
            <person name="Barmina O."/>
            <person name="Delaney E."/>
            <person name="Thompson A."/>
            <person name="Comeault A.A."/>
            <person name="Peede D."/>
            <person name="D'Agostino E.R."/>
            <person name="Pelaez J."/>
            <person name="Aguilar J.M."/>
            <person name="Haji D."/>
            <person name="Matsunaga T."/>
            <person name="Armstrong E.E."/>
            <person name="Zych M."/>
            <person name="Ogawa Y."/>
            <person name="Stamenkovic-Radak M."/>
            <person name="Jelic M."/>
            <person name="Veselinovic M.S."/>
            <person name="Tanaskovic M."/>
            <person name="Eric P."/>
            <person name="Gao J.J."/>
            <person name="Katoh T.K."/>
            <person name="Toda M.J."/>
            <person name="Watabe H."/>
            <person name="Watada M."/>
            <person name="Davis J.S."/>
            <person name="Moyle L.C."/>
            <person name="Manoli G."/>
            <person name="Bertolini E."/>
            <person name="Kostal V."/>
            <person name="Hawley R.S."/>
            <person name="Takahashi A."/>
            <person name="Jones C.D."/>
            <person name="Price D.K."/>
            <person name="Whiteman N."/>
            <person name="Kopp A."/>
            <person name="Matute D.R."/>
            <person name="Petrov D.A."/>
        </authorList>
    </citation>
    <scope>NUCLEOTIDE SEQUENCE [LARGE SCALE GENOMIC DNA]</scope>
</reference>
<evidence type="ECO:0000313" key="6">
    <source>
        <dbReference type="RefSeq" id="XP_016986676.1"/>
    </source>
</evidence>
<evidence type="ECO:0000256" key="3">
    <source>
        <dbReference type="SAM" id="MobiDB-lite"/>
    </source>
</evidence>
<dbReference type="GO" id="GO:0005634">
    <property type="term" value="C:nucleus"/>
    <property type="evidence" value="ECO:0007669"/>
    <property type="project" value="TreeGrafter"/>
</dbReference>
<feature type="compositionally biased region" description="Basic and acidic residues" evidence="3">
    <location>
        <begin position="182"/>
        <end position="195"/>
    </location>
</feature>
<evidence type="ECO:0000256" key="1">
    <source>
        <dbReference type="ARBA" id="ARBA00021994"/>
    </source>
</evidence>
<feature type="region of interest" description="Disordered" evidence="3">
    <location>
        <begin position="1"/>
        <end position="51"/>
    </location>
</feature>
<protein>
    <recommendedName>
        <fullName evidence="1">E3 ubiquitin-protein ligase PPP1R11</fullName>
    </recommendedName>
    <alternativeName>
        <fullName evidence="2">Protein phosphatase 1 regulatory subunit 11</fullName>
    </alternativeName>
</protein>
<keyword evidence="5" id="KW-1185">Reference proteome</keyword>
<dbReference type="PANTHER" id="PTHR20835">
    <property type="entry name" value="E3 UBIQUITIN-PROTEIN LIGASE PPP1R11-RELATED"/>
    <property type="match status" value="1"/>
</dbReference>
<dbReference type="OrthoDB" id="307488at2759"/>
<dbReference type="Pfam" id="PF07491">
    <property type="entry name" value="PPI_Ypi1"/>
    <property type="match status" value="1"/>
</dbReference>
<reference evidence="4" key="3">
    <citation type="submission" date="2025-05" db="UniProtKB">
        <authorList>
            <consortium name="EnsemblMetazoa"/>
        </authorList>
    </citation>
    <scope>IDENTIFICATION</scope>
</reference>